<feature type="domain" description="PH" evidence="2">
    <location>
        <begin position="11"/>
        <end position="120"/>
    </location>
</feature>
<feature type="compositionally biased region" description="Basic and acidic residues" evidence="1">
    <location>
        <begin position="159"/>
        <end position="168"/>
    </location>
</feature>
<comment type="caution">
    <text evidence="3">The sequence shown here is derived from an EMBL/GenBank/DDBJ whole genome shotgun (WGS) entry which is preliminary data.</text>
</comment>
<feature type="compositionally biased region" description="Basic and acidic residues" evidence="1">
    <location>
        <begin position="183"/>
        <end position="195"/>
    </location>
</feature>
<evidence type="ECO:0000313" key="4">
    <source>
        <dbReference type="Proteomes" id="UP000481153"/>
    </source>
</evidence>
<sequence>MSGKLNKHGEVIIKSGVLFKKGSGGGLLKRRNWKPRFFELTQHALRYFTFQDGELKGEINLKMCGEDTLEIMPADSMKTGGSASTIWRVAINTPDRRLLVAAGTEHEMNDWVDALLEVFASNTTGLAPVHQQHLSPPNPRKSGGHHSEISENFMAPPPYRDDQSEIMRGRPKPASHIQPADKVTGHFDAKGEYAF</sequence>
<dbReference type="GO" id="GO:0030036">
    <property type="term" value="P:actin cytoskeleton organization"/>
    <property type="evidence" value="ECO:0007669"/>
    <property type="project" value="TreeGrafter"/>
</dbReference>
<evidence type="ECO:0000256" key="1">
    <source>
        <dbReference type="SAM" id="MobiDB-lite"/>
    </source>
</evidence>
<dbReference type="EMBL" id="VJMJ01000335">
    <property type="protein sequence ID" value="KAF0722433.1"/>
    <property type="molecule type" value="Genomic_DNA"/>
</dbReference>
<dbReference type="Gene3D" id="2.30.29.30">
    <property type="entry name" value="Pleckstrin-homology domain (PH domain)/Phosphotyrosine-binding domain (PTB)"/>
    <property type="match status" value="1"/>
</dbReference>
<dbReference type="AlphaFoldDB" id="A0A6G0W8B2"/>
<dbReference type="PANTHER" id="PTHR12092">
    <property type="entry name" value="PLECKSTRIN"/>
    <property type="match status" value="1"/>
</dbReference>
<dbReference type="GO" id="GO:0005886">
    <property type="term" value="C:plasma membrane"/>
    <property type="evidence" value="ECO:0007669"/>
    <property type="project" value="TreeGrafter"/>
</dbReference>
<reference evidence="3 4" key="1">
    <citation type="submission" date="2019-07" db="EMBL/GenBank/DDBJ databases">
        <title>Genomics analysis of Aphanomyces spp. identifies a new class of oomycete effector associated with host adaptation.</title>
        <authorList>
            <person name="Gaulin E."/>
        </authorList>
    </citation>
    <scope>NUCLEOTIDE SEQUENCE [LARGE SCALE GENOMIC DNA]</scope>
    <source>
        <strain evidence="3 4">ATCC 201684</strain>
    </source>
</reference>
<dbReference type="SUPFAM" id="SSF50729">
    <property type="entry name" value="PH domain-like"/>
    <property type="match status" value="1"/>
</dbReference>
<dbReference type="SMART" id="SM00233">
    <property type="entry name" value="PH"/>
    <property type="match status" value="1"/>
</dbReference>
<dbReference type="InterPro" id="IPR001849">
    <property type="entry name" value="PH_domain"/>
</dbReference>
<dbReference type="PROSITE" id="PS50003">
    <property type="entry name" value="PH_DOMAIN"/>
    <property type="match status" value="1"/>
</dbReference>
<feature type="region of interest" description="Disordered" evidence="1">
    <location>
        <begin position="128"/>
        <end position="195"/>
    </location>
</feature>
<protein>
    <recommendedName>
        <fullName evidence="2">PH domain-containing protein</fullName>
    </recommendedName>
</protein>
<proteinExistence type="predicted"/>
<accession>A0A6G0W8B2</accession>
<organism evidence="3 4">
    <name type="scientific">Aphanomyces euteiches</name>
    <dbReference type="NCBI Taxonomy" id="100861"/>
    <lineage>
        <taxon>Eukaryota</taxon>
        <taxon>Sar</taxon>
        <taxon>Stramenopiles</taxon>
        <taxon>Oomycota</taxon>
        <taxon>Saprolegniomycetes</taxon>
        <taxon>Saprolegniales</taxon>
        <taxon>Verrucalvaceae</taxon>
        <taxon>Aphanomyces</taxon>
    </lineage>
</organism>
<name>A0A6G0W8B2_9STRA</name>
<dbReference type="InterPro" id="IPR011993">
    <property type="entry name" value="PH-like_dom_sf"/>
</dbReference>
<dbReference type="InterPro" id="IPR037370">
    <property type="entry name" value="Pleckstrin"/>
</dbReference>
<dbReference type="Proteomes" id="UP000481153">
    <property type="component" value="Unassembled WGS sequence"/>
</dbReference>
<dbReference type="VEuPathDB" id="FungiDB:AeMF1_016369"/>
<evidence type="ECO:0000259" key="2">
    <source>
        <dbReference type="PROSITE" id="PS50003"/>
    </source>
</evidence>
<gene>
    <name evidence="3" type="ORF">Ae201684_018436</name>
</gene>
<keyword evidence="4" id="KW-1185">Reference proteome</keyword>
<dbReference type="PANTHER" id="PTHR12092:SF16">
    <property type="entry name" value="PH DOMAIN-CONTAINING PROTEIN"/>
    <property type="match status" value="1"/>
</dbReference>
<dbReference type="Pfam" id="PF00169">
    <property type="entry name" value="PH"/>
    <property type="match status" value="1"/>
</dbReference>
<evidence type="ECO:0000313" key="3">
    <source>
        <dbReference type="EMBL" id="KAF0722433.1"/>
    </source>
</evidence>